<feature type="transmembrane region" description="Helical" evidence="1">
    <location>
        <begin position="230"/>
        <end position="252"/>
    </location>
</feature>
<gene>
    <name evidence="2" type="ORF">ENT66_07030</name>
</gene>
<evidence type="ECO:0008006" key="3">
    <source>
        <dbReference type="Google" id="ProtNLM"/>
    </source>
</evidence>
<dbReference type="AlphaFoldDB" id="A0A7C4NVX9"/>
<feature type="transmembrane region" description="Helical" evidence="1">
    <location>
        <begin position="138"/>
        <end position="158"/>
    </location>
</feature>
<sequence length="264" mass="31093">MKKYIYIAKGFLLERMVYRFSLFFNALEKYIYILLIFFLWKAIYKSLGQENLSMNFESTFTYLSLATAIFGLFQTWVDWDISQLMISGNLSIILTKPLDFQIYMFFKRITWVILNLLTITLPVLVLLKFILRMPINMGINFVFFVISVIISYLIYFNIDFIVGVTAFFTESIWGLSVTKDSIILFLSGGIIPIPLFPENLRKILEILPFKTIYHMPIEILINKSLTIFDYLNSLVVQIFWLFVFLALSRTYYKLTERFIKINGG</sequence>
<dbReference type="EMBL" id="DSZN01000108">
    <property type="protein sequence ID" value="HGQ86046.1"/>
    <property type="molecule type" value="Genomic_DNA"/>
</dbReference>
<feature type="transmembrane region" description="Helical" evidence="1">
    <location>
        <begin position="20"/>
        <end position="40"/>
    </location>
</feature>
<accession>A0A7C4NVX9</accession>
<keyword evidence="1" id="KW-0812">Transmembrane</keyword>
<comment type="caution">
    <text evidence="2">The sequence shown here is derived from an EMBL/GenBank/DDBJ whole genome shotgun (WGS) entry which is preliminary data.</text>
</comment>
<feature type="transmembrane region" description="Helical" evidence="1">
    <location>
        <begin position="112"/>
        <end position="131"/>
    </location>
</feature>
<protein>
    <recommendedName>
        <fullName evidence="3">ABC transporter permease</fullName>
    </recommendedName>
</protein>
<name>A0A7C4NVX9_9BACT</name>
<keyword evidence="1" id="KW-0472">Membrane</keyword>
<dbReference type="Pfam" id="PF06182">
    <property type="entry name" value="ABC2_membrane_6"/>
    <property type="match status" value="1"/>
</dbReference>
<organism evidence="2">
    <name type="scientific">Thermodesulfobacterium geofontis</name>
    <dbReference type="NCBI Taxonomy" id="1295609"/>
    <lineage>
        <taxon>Bacteria</taxon>
        <taxon>Pseudomonadati</taxon>
        <taxon>Thermodesulfobacteriota</taxon>
        <taxon>Thermodesulfobacteria</taxon>
        <taxon>Thermodesulfobacteriales</taxon>
        <taxon>Thermodesulfobacteriaceae</taxon>
        <taxon>Thermodesulfobacterium</taxon>
    </lineage>
</organism>
<dbReference type="PANTHER" id="PTHR36832:SF1">
    <property type="entry name" value="SLR1174 PROTEIN"/>
    <property type="match status" value="1"/>
</dbReference>
<feature type="transmembrane region" description="Helical" evidence="1">
    <location>
        <begin position="60"/>
        <end position="77"/>
    </location>
</feature>
<dbReference type="InterPro" id="IPR010390">
    <property type="entry name" value="ABC-2_transporter-like"/>
</dbReference>
<evidence type="ECO:0000313" key="2">
    <source>
        <dbReference type="EMBL" id="HGQ86046.1"/>
    </source>
</evidence>
<evidence type="ECO:0000256" key="1">
    <source>
        <dbReference type="SAM" id="Phobius"/>
    </source>
</evidence>
<keyword evidence="1" id="KW-1133">Transmembrane helix</keyword>
<reference evidence="2" key="1">
    <citation type="journal article" date="2020" name="mSystems">
        <title>Genome- and Community-Level Interaction Insights into Carbon Utilization and Element Cycling Functions of Hydrothermarchaeota in Hydrothermal Sediment.</title>
        <authorList>
            <person name="Zhou Z."/>
            <person name="Liu Y."/>
            <person name="Xu W."/>
            <person name="Pan J."/>
            <person name="Luo Z.H."/>
            <person name="Li M."/>
        </authorList>
    </citation>
    <scope>NUCLEOTIDE SEQUENCE [LARGE SCALE GENOMIC DNA]</scope>
    <source>
        <strain evidence="2">SpSt-6</strain>
    </source>
</reference>
<dbReference type="PANTHER" id="PTHR36832">
    <property type="entry name" value="SLR1174 PROTEIN-RELATED"/>
    <property type="match status" value="1"/>
</dbReference>
<proteinExistence type="predicted"/>